<dbReference type="InterPro" id="IPR018060">
    <property type="entry name" value="HTH_AraC"/>
</dbReference>
<evidence type="ECO:0000259" key="4">
    <source>
        <dbReference type="PROSITE" id="PS01124"/>
    </source>
</evidence>
<dbReference type="Proteomes" id="UP001185092">
    <property type="component" value="Unassembled WGS sequence"/>
</dbReference>
<dbReference type="Gene3D" id="1.10.10.60">
    <property type="entry name" value="Homeodomain-like"/>
    <property type="match status" value="1"/>
</dbReference>
<dbReference type="InterPro" id="IPR009057">
    <property type="entry name" value="Homeodomain-like_sf"/>
</dbReference>
<dbReference type="InterPro" id="IPR053142">
    <property type="entry name" value="PchR_regulatory_protein"/>
</dbReference>
<comment type="caution">
    <text evidence="5">The sequence shown here is derived from an EMBL/GenBank/DDBJ whole genome shotgun (WGS) entry which is preliminary data.</text>
</comment>
<dbReference type="PROSITE" id="PS00041">
    <property type="entry name" value="HTH_ARAC_FAMILY_1"/>
    <property type="match status" value="1"/>
</dbReference>
<dbReference type="InterPro" id="IPR018062">
    <property type="entry name" value="HTH_AraC-typ_CS"/>
</dbReference>
<evidence type="ECO:0000313" key="5">
    <source>
        <dbReference type="EMBL" id="MDR6241584.1"/>
    </source>
</evidence>
<keyword evidence="2 5" id="KW-0238">DNA-binding</keyword>
<dbReference type="GO" id="GO:0043565">
    <property type="term" value="F:sequence-specific DNA binding"/>
    <property type="evidence" value="ECO:0007669"/>
    <property type="project" value="InterPro"/>
</dbReference>
<reference evidence="5" key="1">
    <citation type="submission" date="2023-07" db="EMBL/GenBank/DDBJ databases">
        <title>Genomic Encyclopedia of Type Strains, Phase IV (KMG-IV): sequencing the most valuable type-strain genomes for metagenomic binning, comparative biology and taxonomic classification.</title>
        <authorList>
            <person name="Goeker M."/>
        </authorList>
    </citation>
    <scope>NUCLEOTIDE SEQUENCE</scope>
    <source>
        <strain evidence="5">DSM 26174</strain>
    </source>
</reference>
<sequence>MIVYEFDSLEEQLKSWQKILGGTVNEDGLFTESLTIKTFQFPEMEVILVEGNPHRELHLFRKIDSKTAFVPILFSLGLAVTRNSNDESRLEEQKNEMDNSLSGANLTNIDSILTFPPEENINVVALRVKSETLNQFLDEDHPLLERLKTNKPYFIFEDLDPKMKNTMMEMKETYSSKLFAKNYIKSFSWLLLTSFMEKVNLRKNRAISNIKEKTLKSVILAHDLLLNNLSEPKTIDELCRESGLSSTRLRELFKEVYGQSIHQYYQHFRMMEAKRLLLSGEYAVSEVGYLVGYTHLGHFSSAFKKAFNMLPKQLLKKNY</sequence>
<organism evidence="5 6">
    <name type="scientific">Aureibacter tunicatorum</name>
    <dbReference type="NCBI Taxonomy" id="866807"/>
    <lineage>
        <taxon>Bacteria</taxon>
        <taxon>Pseudomonadati</taxon>
        <taxon>Bacteroidota</taxon>
        <taxon>Cytophagia</taxon>
        <taxon>Cytophagales</taxon>
        <taxon>Persicobacteraceae</taxon>
        <taxon>Aureibacter</taxon>
    </lineage>
</organism>
<dbReference type="PANTHER" id="PTHR47893:SF1">
    <property type="entry name" value="REGULATORY PROTEIN PCHR"/>
    <property type="match status" value="1"/>
</dbReference>
<dbReference type="PANTHER" id="PTHR47893">
    <property type="entry name" value="REGULATORY PROTEIN PCHR"/>
    <property type="match status" value="1"/>
</dbReference>
<evidence type="ECO:0000256" key="1">
    <source>
        <dbReference type="ARBA" id="ARBA00023015"/>
    </source>
</evidence>
<proteinExistence type="predicted"/>
<name>A0AAE4BSV2_9BACT</name>
<keyword evidence="3" id="KW-0804">Transcription</keyword>
<evidence type="ECO:0000256" key="3">
    <source>
        <dbReference type="ARBA" id="ARBA00023163"/>
    </source>
</evidence>
<gene>
    <name evidence="5" type="ORF">HNQ88_004671</name>
</gene>
<dbReference type="PROSITE" id="PS01124">
    <property type="entry name" value="HTH_ARAC_FAMILY_2"/>
    <property type="match status" value="1"/>
</dbReference>
<accession>A0AAE4BSV2</accession>
<dbReference type="RefSeq" id="WP_309942488.1">
    <property type="nucleotide sequence ID" value="NZ_AP025307.1"/>
</dbReference>
<dbReference type="GO" id="GO:0003700">
    <property type="term" value="F:DNA-binding transcription factor activity"/>
    <property type="evidence" value="ECO:0007669"/>
    <property type="project" value="InterPro"/>
</dbReference>
<evidence type="ECO:0000313" key="6">
    <source>
        <dbReference type="Proteomes" id="UP001185092"/>
    </source>
</evidence>
<dbReference type="AlphaFoldDB" id="A0AAE4BSV2"/>
<protein>
    <submittedName>
        <fullName evidence="5">AraC-like DNA-binding protein</fullName>
    </submittedName>
</protein>
<dbReference type="EMBL" id="JAVDQD010000009">
    <property type="protein sequence ID" value="MDR6241584.1"/>
    <property type="molecule type" value="Genomic_DNA"/>
</dbReference>
<dbReference type="SUPFAM" id="SSF46689">
    <property type="entry name" value="Homeodomain-like"/>
    <property type="match status" value="2"/>
</dbReference>
<keyword evidence="1" id="KW-0805">Transcription regulation</keyword>
<keyword evidence="6" id="KW-1185">Reference proteome</keyword>
<dbReference type="SMART" id="SM00342">
    <property type="entry name" value="HTH_ARAC"/>
    <property type="match status" value="1"/>
</dbReference>
<dbReference type="Pfam" id="PF12833">
    <property type="entry name" value="HTH_18"/>
    <property type="match status" value="1"/>
</dbReference>
<evidence type="ECO:0000256" key="2">
    <source>
        <dbReference type="ARBA" id="ARBA00023125"/>
    </source>
</evidence>
<feature type="domain" description="HTH araC/xylS-type" evidence="4">
    <location>
        <begin position="219"/>
        <end position="317"/>
    </location>
</feature>